<name>A0A7V7KT92_ENTFC</name>
<organism evidence="1 2">
    <name type="scientific">Enterococcus faecium</name>
    <name type="common">Streptococcus faecium</name>
    <dbReference type="NCBI Taxonomy" id="1352"/>
    <lineage>
        <taxon>Bacteria</taxon>
        <taxon>Bacillati</taxon>
        <taxon>Bacillota</taxon>
        <taxon>Bacilli</taxon>
        <taxon>Lactobacillales</taxon>
        <taxon>Enterococcaceae</taxon>
        <taxon>Enterococcus</taxon>
    </lineage>
</organism>
<sequence length="135" mass="15427">MTNRNEGITIYLTIGKEVKLNFDSENNLSSIRLSINKVAELFGNKVVNEESIFYVSTVALVTKSNYKTFISVVGGKQVISGDAVYEEVMIDQERTSNKRGNKNVYEQGCFEFFVSEEDKIPKEKLILPYNVKKRR</sequence>
<comment type="caution">
    <text evidence="1">The sequence shown here is derived from an EMBL/GenBank/DDBJ whole genome shotgun (WGS) entry which is preliminary data.</text>
</comment>
<reference evidence="1 2" key="1">
    <citation type="submission" date="2018-07" db="EMBL/GenBank/DDBJ databases">
        <title>High quality draft genome sequencing of Enterococcus faecium exhibiting probiotic potential isolated from mucus of freshwater fish.</title>
        <authorList>
            <person name="El-Jeni R."/>
            <person name="Ghedira K."/>
            <person name="Abdelhak S."/>
            <person name="El-Bour M."/>
            <person name="Bouhaouala-Zahar B."/>
        </authorList>
    </citation>
    <scope>NUCLEOTIDE SEQUENCE [LARGE SCALE GENOMIC DNA]</scope>
    <source>
        <strain evidence="1 2">R.A73</strain>
    </source>
</reference>
<gene>
    <name evidence="1" type="ORF">DTX73_14450</name>
</gene>
<evidence type="ECO:0000313" key="1">
    <source>
        <dbReference type="EMBL" id="KAA0686069.1"/>
    </source>
</evidence>
<dbReference type="InterPro" id="IPR038201">
    <property type="entry name" value="PrgU-like_sf"/>
</dbReference>
<dbReference type="Proteomes" id="UP000448762">
    <property type="component" value="Unassembled WGS sequence"/>
</dbReference>
<dbReference type="AlphaFoldDB" id="A0A7V7KT92"/>
<protein>
    <submittedName>
        <fullName evidence="1">Uncharacterized protein</fullName>
    </submittedName>
</protein>
<evidence type="ECO:0000313" key="2">
    <source>
        <dbReference type="Proteomes" id="UP000448762"/>
    </source>
</evidence>
<proteinExistence type="predicted"/>
<accession>A0A7V7KT92</accession>
<dbReference type="RefSeq" id="WP_149558488.1">
    <property type="nucleotide sequence ID" value="NZ_QOVC01000016.1"/>
</dbReference>
<dbReference type="Gene3D" id="2.40.450.10">
    <property type="entry name" value="PUA domain-like domain"/>
    <property type="match status" value="1"/>
</dbReference>
<dbReference type="EMBL" id="QOVC01000016">
    <property type="protein sequence ID" value="KAA0686069.1"/>
    <property type="molecule type" value="Genomic_DNA"/>
</dbReference>